<evidence type="ECO:0000313" key="3">
    <source>
        <dbReference type="Proteomes" id="UP000001194"/>
    </source>
</evidence>
<dbReference type="KEGG" id="lbc:LACBIDRAFT_334337"/>
<protein>
    <submittedName>
        <fullName evidence="2">Predicted protein</fullName>
    </submittedName>
</protein>
<keyword evidence="3" id="KW-1185">Reference proteome</keyword>
<feature type="region of interest" description="Disordered" evidence="1">
    <location>
        <begin position="1"/>
        <end position="20"/>
    </location>
</feature>
<dbReference type="Proteomes" id="UP000001194">
    <property type="component" value="Unassembled WGS sequence"/>
</dbReference>
<evidence type="ECO:0000313" key="2">
    <source>
        <dbReference type="EMBL" id="EDR00215.1"/>
    </source>
</evidence>
<feature type="region of interest" description="Disordered" evidence="1">
    <location>
        <begin position="436"/>
        <end position="458"/>
    </location>
</feature>
<sequence>MALSRAASPHPKATKPQSTAAVFHRQYRTPITWAWLFLPALLESLRDSARTTCHRFDSQPSLYIAPVVQTEDPPLPSVEHSSLPSTCEANTTQQPQTNRRSNHPGSSTFFRPRPPQLCTTSHNAHRPNSRRRTCSSIRRLTPLPPVRLLSRLYTRLPFGALGATPRNVTSNGEQPLALAAGSMARVEPEDKEALGDSLAEELTCGDGGGEEGGCGCWWVEWIADWEWGCCNDIDFGNGKMYNGQHEACSTYFSTFHIHSPARCDSSQVYKWSMAFGLTLDVDTKAQDRLYGPSDSVQLSSPTFPSSLSFLSVMLSKSSPGQANDTLNTLASSLGCLEDNPKHPRSLEIFGSLNPVPFTLNVLHFWESGWRSADWKVHGVAASSCIMSEEHLSHSLQAPVGFLGGTLWVSSAVVVSCHFRAYVSGCRSRTASQKLHSYTRSSTPPTINTPSEPPLITPERPNPLRPLLTNIAFCQLFAVCLSGNYKDPKHRLLHSFG</sequence>
<feature type="compositionally biased region" description="Polar residues" evidence="1">
    <location>
        <begin position="79"/>
        <end position="109"/>
    </location>
</feature>
<accession>B0DYW6</accession>
<feature type="compositionally biased region" description="Polar residues" evidence="1">
    <location>
        <begin position="436"/>
        <end position="449"/>
    </location>
</feature>
<organism evidence="3">
    <name type="scientific">Laccaria bicolor (strain S238N-H82 / ATCC MYA-4686)</name>
    <name type="common">Bicoloured deceiver</name>
    <name type="synonym">Laccaria laccata var. bicolor</name>
    <dbReference type="NCBI Taxonomy" id="486041"/>
    <lineage>
        <taxon>Eukaryota</taxon>
        <taxon>Fungi</taxon>
        <taxon>Dikarya</taxon>
        <taxon>Basidiomycota</taxon>
        <taxon>Agaricomycotina</taxon>
        <taxon>Agaricomycetes</taxon>
        <taxon>Agaricomycetidae</taxon>
        <taxon>Agaricales</taxon>
        <taxon>Agaricineae</taxon>
        <taxon>Hydnangiaceae</taxon>
        <taxon>Laccaria</taxon>
    </lineage>
</organism>
<gene>
    <name evidence="2" type="ORF">LACBIDRAFT_334337</name>
</gene>
<dbReference type="AlphaFoldDB" id="B0DYW6"/>
<feature type="region of interest" description="Disordered" evidence="1">
    <location>
        <begin position="71"/>
        <end position="133"/>
    </location>
</feature>
<dbReference type="RefSeq" id="XP_001889124.1">
    <property type="nucleotide sequence ID" value="XM_001889089.1"/>
</dbReference>
<proteinExistence type="predicted"/>
<reference evidence="2 3" key="1">
    <citation type="journal article" date="2008" name="Nature">
        <title>The genome of Laccaria bicolor provides insights into mycorrhizal symbiosis.</title>
        <authorList>
            <person name="Martin F."/>
            <person name="Aerts A."/>
            <person name="Ahren D."/>
            <person name="Brun A."/>
            <person name="Danchin E.G.J."/>
            <person name="Duchaussoy F."/>
            <person name="Gibon J."/>
            <person name="Kohler A."/>
            <person name="Lindquist E."/>
            <person name="Pereda V."/>
            <person name="Salamov A."/>
            <person name="Shapiro H.J."/>
            <person name="Wuyts J."/>
            <person name="Blaudez D."/>
            <person name="Buee M."/>
            <person name="Brokstein P."/>
            <person name="Canbaeck B."/>
            <person name="Cohen D."/>
            <person name="Courty P.E."/>
            <person name="Coutinho P.M."/>
            <person name="Delaruelle C."/>
            <person name="Detter J.C."/>
            <person name="Deveau A."/>
            <person name="DiFazio S."/>
            <person name="Duplessis S."/>
            <person name="Fraissinet-Tachet L."/>
            <person name="Lucic E."/>
            <person name="Frey-Klett P."/>
            <person name="Fourrey C."/>
            <person name="Feussner I."/>
            <person name="Gay G."/>
            <person name="Grimwood J."/>
            <person name="Hoegger P.J."/>
            <person name="Jain P."/>
            <person name="Kilaru S."/>
            <person name="Labbe J."/>
            <person name="Lin Y.C."/>
            <person name="Legue V."/>
            <person name="Le Tacon F."/>
            <person name="Marmeisse R."/>
            <person name="Melayah D."/>
            <person name="Montanini B."/>
            <person name="Muratet M."/>
            <person name="Nehls U."/>
            <person name="Niculita-Hirzel H."/>
            <person name="Oudot-Le Secq M.P."/>
            <person name="Peter M."/>
            <person name="Quesneville H."/>
            <person name="Rajashekar B."/>
            <person name="Reich M."/>
            <person name="Rouhier N."/>
            <person name="Schmutz J."/>
            <person name="Yin T."/>
            <person name="Chalot M."/>
            <person name="Henrissat B."/>
            <person name="Kuees U."/>
            <person name="Lucas S."/>
            <person name="Van de Peer Y."/>
            <person name="Podila G.K."/>
            <person name="Polle A."/>
            <person name="Pukkila P.J."/>
            <person name="Richardson P.M."/>
            <person name="Rouze P."/>
            <person name="Sanders I.R."/>
            <person name="Stajich J.E."/>
            <person name="Tunlid A."/>
            <person name="Tuskan G."/>
            <person name="Grigoriev I.V."/>
        </authorList>
    </citation>
    <scope>NUCLEOTIDE SEQUENCE [LARGE SCALE GENOMIC DNA]</scope>
    <source>
        <strain evidence="3">S238N-H82 / ATCC MYA-4686</strain>
    </source>
</reference>
<feature type="compositionally biased region" description="Basic residues" evidence="1">
    <location>
        <begin position="123"/>
        <end position="133"/>
    </location>
</feature>
<name>B0DYW6_LACBS</name>
<dbReference type="GeneID" id="6084766"/>
<evidence type="ECO:0000256" key="1">
    <source>
        <dbReference type="SAM" id="MobiDB-lite"/>
    </source>
</evidence>
<dbReference type="EMBL" id="DS547152">
    <property type="protein sequence ID" value="EDR00215.1"/>
    <property type="molecule type" value="Genomic_DNA"/>
</dbReference>
<dbReference type="OrthoDB" id="3125294at2759"/>
<dbReference type="InParanoid" id="B0DYW6"/>
<dbReference type="HOGENOM" id="CLU_549887_0_0_1"/>